<dbReference type="Proteomes" id="UP001497516">
    <property type="component" value="Chromosome 5"/>
</dbReference>
<reference evidence="3 4" key="1">
    <citation type="submission" date="2024-04" db="EMBL/GenBank/DDBJ databases">
        <authorList>
            <person name="Fracassetti M."/>
        </authorList>
    </citation>
    <scope>NUCLEOTIDE SEQUENCE [LARGE SCALE GENOMIC DNA]</scope>
</reference>
<keyword evidence="4" id="KW-1185">Reference proteome</keyword>
<evidence type="ECO:0000313" key="4">
    <source>
        <dbReference type="Proteomes" id="UP001497516"/>
    </source>
</evidence>
<accession>A0AAV2EV57</accession>
<feature type="region of interest" description="Disordered" evidence="1">
    <location>
        <begin position="97"/>
        <end position="181"/>
    </location>
</feature>
<feature type="signal peptide" evidence="2">
    <location>
        <begin position="1"/>
        <end position="16"/>
    </location>
</feature>
<dbReference type="AlphaFoldDB" id="A0AAV2EV57"/>
<evidence type="ECO:0000256" key="1">
    <source>
        <dbReference type="SAM" id="MobiDB-lite"/>
    </source>
</evidence>
<feature type="compositionally biased region" description="Polar residues" evidence="1">
    <location>
        <begin position="128"/>
        <end position="139"/>
    </location>
</feature>
<feature type="compositionally biased region" description="Basic and acidic residues" evidence="1">
    <location>
        <begin position="146"/>
        <end position="156"/>
    </location>
</feature>
<name>A0AAV2EV57_9ROSI</name>
<organism evidence="3 4">
    <name type="scientific">Linum trigynum</name>
    <dbReference type="NCBI Taxonomy" id="586398"/>
    <lineage>
        <taxon>Eukaryota</taxon>
        <taxon>Viridiplantae</taxon>
        <taxon>Streptophyta</taxon>
        <taxon>Embryophyta</taxon>
        <taxon>Tracheophyta</taxon>
        <taxon>Spermatophyta</taxon>
        <taxon>Magnoliopsida</taxon>
        <taxon>eudicotyledons</taxon>
        <taxon>Gunneridae</taxon>
        <taxon>Pentapetalae</taxon>
        <taxon>rosids</taxon>
        <taxon>fabids</taxon>
        <taxon>Malpighiales</taxon>
        <taxon>Linaceae</taxon>
        <taxon>Linum</taxon>
    </lineage>
</organism>
<feature type="chain" id="PRO_5043494800" evidence="2">
    <location>
        <begin position="17"/>
        <end position="181"/>
    </location>
</feature>
<dbReference type="EMBL" id="OZ034818">
    <property type="protein sequence ID" value="CAL1389270.1"/>
    <property type="molecule type" value="Genomic_DNA"/>
</dbReference>
<gene>
    <name evidence="3" type="ORF">LTRI10_LOCUS30139</name>
</gene>
<evidence type="ECO:0000313" key="3">
    <source>
        <dbReference type="EMBL" id="CAL1389270.1"/>
    </source>
</evidence>
<feature type="compositionally biased region" description="Basic residues" evidence="1">
    <location>
        <begin position="170"/>
        <end position="181"/>
    </location>
</feature>
<proteinExistence type="predicted"/>
<keyword evidence="2" id="KW-0732">Signal</keyword>
<protein>
    <submittedName>
        <fullName evidence="3">Uncharacterized protein</fullName>
    </submittedName>
</protein>
<sequence>MHRMLLLLWLEELVTGKSGDGPVMGHVISSVEDVSLDQRGSEKVSVTDKDETNRDEEITIVVPVLDVVTGAVNSADVVTQENTQVLAPNSIGSPPLSFAQIVRGSPPGSGSSSTTEQPMDSGKLPVSGSLTLSQPQGDNLASGVGKENRKPPDKGKKVWVNSPLIPLQPKKGKGGKGRGKK</sequence>
<evidence type="ECO:0000256" key="2">
    <source>
        <dbReference type="SAM" id="SignalP"/>
    </source>
</evidence>
<feature type="compositionally biased region" description="Low complexity" evidence="1">
    <location>
        <begin position="104"/>
        <end position="113"/>
    </location>
</feature>